<gene>
    <name evidence="2" type="ORF">ACH5RR_012646</name>
</gene>
<protein>
    <submittedName>
        <fullName evidence="2">Uncharacterized protein</fullName>
    </submittedName>
</protein>
<evidence type="ECO:0000313" key="2">
    <source>
        <dbReference type="EMBL" id="KAL3527990.1"/>
    </source>
</evidence>
<keyword evidence="3" id="KW-1185">Reference proteome</keyword>
<evidence type="ECO:0000256" key="1">
    <source>
        <dbReference type="SAM" id="MobiDB-lite"/>
    </source>
</evidence>
<comment type="caution">
    <text evidence="2">The sequence shown here is derived from an EMBL/GenBank/DDBJ whole genome shotgun (WGS) entry which is preliminary data.</text>
</comment>
<organism evidence="2 3">
    <name type="scientific">Cinchona calisaya</name>
    <dbReference type="NCBI Taxonomy" id="153742"/>
    <lineage>
        <taxon>Eukaryota</taxon>
        <taxon>Viridiplantae</taxon>
        <taxon>Streptophyta</taxon>
        <taxon>Embryophyta</taxon>
        <taxon>Tracheophyta</taxon>
        <taxon>Spermatophyta</taxon>
        <taxon>Magnoliopsida</taxon>
        <taxon>eudicotyledons</taxon>
        <taxon>Gunneridae</taxon>
        <taxon>Pentapetalae</taxon>
        <taxon>asterids</taxon>
        <taxon>lamiids</taxon>
        <taxon>Gentianales</taxon>
        <taxon>Rubiaceae</taxon>
        <taxon>Cinchonoideae</taxon>
        <taxon>Cinchoneae</taxon>
        <taxon>Cinchona</taxon>
    </lineage>
</organism>
<feature type="region of interest" description="Disordered" evidence="1">
    <location>
        <begin position="41"/>
        <end position="65"/>
    </location>
</feature>
<dbReference type="Proteomes" id="UP001630127">
    <property type="component" value="Unassembled WGS sequence"/>
</dbReference>
<feature type="region of interest" description="Disordered" evidence="1">
    <location>
        <begin position="72"/>
        <end position="91"/>
    </location>
</feature>
<reference evidence="2 3" key="1">
    <citation type="submission" date="2024-11" db="EMBL/GenBank/DDBJ databases">
        <title>A near-complete genome assembly of Cinchona calisaya.</title>
        <authorList>
            <person name="Lian D.C."/>
            <person name="Zhao X.W."/>
            <person name="Wei L."/>
        </authorList>
    </citation>
    <scope>NUCLEOTIDE SEQUENCE [LARGE SCALE GENOMIC DNA]</scope>
    <source>
        <tissue evidence="2">Nenye</tissue>
    </source>
</reference>
<proteinExistence type="predicted"/>
<dbReference type="EMBL" id="JBJUIK010000005">
    <property type="protein sequence ID" value="KAL3527990.1"/>
    <property type="molecule type" value="Genomic_DNA"/>
</dbReference>
<dbReference type="AlphaFoldDB" id="A0ABD3A876"/>
<accession>A0ABD3A876</accession>
<sequence>MQAPEYLYNLSVGTSSNYDMNNMSNKQKQKKKVVQIQDDNLNSENDEMDVEGSEGHRNEDVDMNTTLGGFMKNALRAGSGTRDAETSSQQH</sequence>
<evidence type="ECO:0000313" key="3">
    <source>
        <dbReference type="Proteomes" id="UP001630127"/>
    </source>
</evidence>
<name>A0ABD3A876_9GENT</name>